<dbReference type="EMBL" id="BAAAZX010000021">
    <property type="protein sequence ID" value="GAA4013380.1"/>
    <property type="molecule type" value="Genomic_DNA"/>
</dbReference>
<organism evidence="2 3">
    <name type="scientific">Streptomyces plumbiresistens</name>
    <dbReference type="NCBI Taxonomy" id="511811"/>
    <lineage>
        <taxon>Bacteria</taxon>
        <taxon>Bacillati</taxon>
        <taxon>Actinomycetota</taxon>
        <taxon>Actinomycetes</taxon>
        <taxon>Kitasatosporales</taxon>
        <taxon>Streptomycetaceae</taxon>
        <taxon>Streptomyces</taxon>
    </lineage>
</organism>
<evidence type="ECO:0000256" key="1">
    <source>
        <dbReference type="SAM" id="MobiDB-lite"/>
    </source>
</evidence>
<gene>
    <name evidence="2" type="ORF">GCM10022232_64540</name>
</gene>
<evidence type="ECO:0000313" key="2">
    <source>
        <dbReference type="EMBL" id="GAA4013380.1"/>
    </source>
</evidence>
<protein>
    <submittedName>
        <fullName evidence="2">Uncharacterized protein</fullName>
    </submittedName>
</protein>
<accession>A0ABP7SLG4</accession>
<keyword evidence="3" id="KW-1185">Reference proteome</keyword>
<reference evidence="3" key="1">
    <citation type="journal article" date="2019" name="Int. J. Syst. Evol. Microbiol.">
        <title>The Global Catalogue of Microorganisms (GCM) 10K type strain sequencing project: providing services to taxonomists for standard genome sequencing and annotation.</title>
        <authorList>
            <consortium name="The Broad Institute Genomics Platform"/>
            <consortium name="The Broad Institute Genome Sequencing Center for Infectious Disease"/>
            <person name="Wu L."/>
            <person name="Ma J."/>
        </authorList>
    </citation>
    <scope>NUCLEOTIDE SEQUENCE [LARGE SCALE GENOMIC DNA]</scope>
    <source>
        <strain evidence="3">JCM 16924</strain>
    </source>
</reference>
<proteinExistence type="predicted"/>
<comment type="caution">
    <text evidence="2">The sequence shown here is derived from an EMBL/GenBank/DDBJ whole genome shotgun (WGS) entry which is preliminary data.</text>
</comment>
<dbReference type="Proteomes" id="UP001500456">
    <property type="component" value="Unassembled WGS sequence"/>
</dbReference>
<sequence>MEKVMERPVQNLVDREAVLFLRGLVPADHGASLIEYDRGRDQHVEGVATDLRSYGAGYRHGAYRSSTGSKEYAPVPVRSRIP</sequence>
<name>A0ABP7SLG4_9ACTN</name>
<feature type="region of interest" description="Disordered" evidence="1">
    <location>
        <begin position="62"/>
        <end position="82"/>
    </location>
</feature>
<evidence type="ECO:0000313" key="3">
    <source>
        <dbReference type="Proteomes" id="UP001500456"/>
    </source>
</evidence>